<dbReference type="InterPro" id="IPR015943">
    <property type="entry name" value="WD40/YVTN_repeat-like_dom_sf"/>
</dbReference>
<dbReference type="RefSeq" id="WP_242631329.1">
    <property type="nucleotide sequence ID" value="NZ_SJPG01000001.1"/>
</dbReference>
<feature type="chain" id="PRO_5022894532" evidence="1">
    <location>
        <begin position="28"/>
        <end position="390"/>
    </location>
</feature>
<protein>
    <submittedName>
        <fullName evidence="3">Serine/threonine-protein kinase AfsK</fullName>
        <ecNumber evidence="3">2.7.11.1</ecNumber>
    </submittedName>
</protein>
<dbReference type="InterPro" id="IPR011047">
    <property type="entry name" value="Quinoprotein_ADH-like_sf"/>
</dbReference>
<dbReference type="EMBL" id="SJPG01000001">
    <property type="protein sequence ID" value="TWT62242.1"/>
    <property type="molecule type" value="Genomic_DNA"/>
</dbReference>
<reference evidence="3 4" key="1">
    <citation type="submission" date="2019-02" db="EMBL/GenBank/DDBJ databases">
        <title>Deep-cultivation of Planctomycetes and their phenomic and genomic characterization uncovers novel biology.</title>
        <authorList>
            <person name="Wiegand S."/>
            <person name="Jogler M."/>
            <person name="Boedeker C."/>
            <person name="Pinto D."/>
            <person name="Vollmers J."/>
            <person name="Rivas-Marin E."/>
            <person name="Kohn T."/>
            <person name="Peeters S.H."/>
            <person name="Heuer A."/>
            <person name="Rast P."/>
            <person name="Oberbeckmann S."/>
            <person name="Bunk B."/>
            <person name="Jeske O."/>
            <person name="Meyerdierks A."/>
            <person name="Storesund J.E."/>
            <person name="Kallscheuer N."/>
            <person name="Luecker S."/>
            <person name="Lage O.M."/>
            <person name="Pohl T."/>
            <person name="Merkel B.J."/>
            <person name="Hornburger P."/>
            <person name="Mueller R.-W."/>
            <person name="Bruemmer F."/>
            <person name="Labrenz M."/>
            <person name="Spormann A.M."/>
            <person name="Op Den Camp H."/>
            <person name="Overmann J."/>
            <person name="Amann R."/>
            <person name="Jetten M.S.M."/>
            <person name="Mascher T."/>
            <person name="Medema M.H."/>
            <person name="Devos D.P."/>
            <person name="Kaster A.-K."/>
            <person name="Ovreas L."/>
            <person name="Rohde M."/>
            <person name="Galperin M.Y."/>
            <person name="Jogler C."/>
        </authorList>
    </citation>
    <scope>NUCLEOTIDE SEQUENCE [LARGE SCALE GENOMIC DNA]</scope>
    <source>
        <strain evidence="3 4">Pan54</strain>
    </source>
</reference>
<dbReference type="AlphaFoldDB" id="A0A5C5XKH5"/>
<feature type="domain" description="Pyrrolo-quinoline quinone repeat" evidence="2">
    <location>
        <begin position="120"/>
        <end position="386"/>
    </location>
</feature>
<sequence precursor="true">MRVELKSLLRFTCMVIVTLMFSHLSLAQSPDQTGDWASFRNGNSLHGVATSSLPDKLTQLWTYDSKDGIPGTPAIVDGHVYCGLLDGYVVCLKLKTGEDVWKYRSIEDVDPKSFAPGFKAAPLVTESSVFIGDEEGIFHCLDRKTGKKKWTHETFGEIVSSASIIDDRIIFGSYDNSLYCLKAETGEELWKFETEGYVNCTPAIINGFTFVTGCDEQLRVIDVVTGEQVKIMPLNTYLIASPAIMGDTLYVGTYASEVIAVNWKNLTTEWAYRAAVGEFPYHSSAALTKELVVVGGRDKVVHAINRLNGEEVWTFATRGKVDSSPVVVGERVFVGSDDGYIYGLELNTGKELWKERIGRKVPGSPAVGEQVLVIGSAETNGKLFAFGQAP</sequence>
<comment type="caution">
    <text evidence="3">The sequence shown here is derived from an EMBL/GenBank/DDBJ whole genome shotgun (WGS) entry which is preliminary data.</text>
</comment>
<dbReference type="Proteomes" id="UP000316095">
    <property type="component" value="Unassembled WGS sequence"/>
</dbReference>
<keyword evidence="3" id="KW-0418">Kinase</keyword>
<evidence type="ECO:0000313" key="4">
    <source>
        <dbReference type="Proteomes" id="UP000316095"/>
    </source>
</evidence>
<dbReference type="GO" id="GO:0004674">
    <property type="term" value="F:protein serine/threonine kinase activity"/>
    <property type="evidence" value="ECO:0007669"/>
    <property type="project" value="UniProtKB-EC"/>
</dbReference>
<evidence type="ECO:0000256" key="1">
    <source>
        <dbReference type="SAM" id="SignalP"/>
    </source>
</evidence>
<evidence type="ECO:0000259" key="2">
    <source>
        <dbReference type="Pfam" id="PF13570"/>
    </source>
</evidence>
<dbReference type="InterPro" id="IPR018391">
    <property type="entry name" value="PQQ_b-propeller_rpt"/>
</dbReference>
<dbReference type="SUPFAM" id="SSF50998">
    <property type="entry name" value="Quinoprotein alcohol dehydrogenase-like"/>
    <property type="match status" value="1"/>
</dbReference>
<keyword evidence="1" id="KW-0732">Signal</keyword>
<dbReference type="Gene3D" id="2.40.10.480">
    <property type="match status" value="1"/>
</dbReference>
<name>A0A5C5XKH5_9PLAN</name>
<organism evidence="3 4">
    <name type="scientific">Rubinisphaera italica</name>
    <dbReference type="NCBI Taxonomy" id="2527969"/>
    <lineage>
        <taxon>Bacteria</taxon>
        <taxon>Pseudomonadati</taxon>
        <taxon>Planctomycetota</taxon>
        <taxon>Planctomycetia</taxon>
        <taxon>Planctomycetales</taxon>
        <taxon>Planctomycetaceae</taxon>
        <taxon>Rubinisphaera</taxon>
    </lineage>
</organism>
<dbReference type="Gene3D" id="2.130.10.10">
    <property type="entry name" value="YVTN repeat-like/Quinoprotein amine dehydrogenase"/>
    <property type="match status" value="2"/>
</dbReference>
<feature type="signal peptide" evidence="1">
    <location>
        <begin position="1"/>
        <end position="27"/>
    </location>
</feature>
<proteinExistence type="predicted"/>
<dbReference type="Pfam" id="PF13570">
    <property type="entry name" value="Beta-prop_ACSF4"/>
    <property type="match status" value="1"/>
</dbReference>
<dbReference type="SMART" id="SM00564">
    <property type="entry name" value="PQQ"/>
    <property type="match status" value="7"/>
</dbReference>
<dbReference type="PANTHER" id="PTHR34512">
    <property type="entry name" value="CELL SURFACE PROTEIN"/>
    <property type="match status" value="1"/>
</dbReference>
<dbReference type="EC" id="2.7.11.1" evidence="3"/>
<accession>A0A5C5XKH5</accession>
<dbReference type="InterPro" id="IPR002372">
    <property type="entry name" value="PQQ_rpt_dom"/>
</dbReference>
<gene>
    <name evidence="3" type="primary">afsK_1</name>
    <name evidence="3" type="ORF">Pan54_29830</name>
</gene>
<evidence type="ECO:0000313" key="3">
    <source>
        <dbReference type="EMBL" id="TWT62242.1"/>
    </source>
</evidence>
<keyword evidence="4" id="KW-1185">Reference proteome</keyword>
<dbReference type="PANTHER" id="PTHR34512:SF30">
    <property type="entry name" value="OUTER MEMBRANE PROTEIN ASSEMBLY FACTOR BAMB"/>
    <property type="match status" value="1"/>
</dbReference>
<keyword evidence="3" id="KW-0808">Transferase</keyword>